<feature type="domain" description="Helitron helicase-like" evidence="3">
    <location>
        <begin position="7"/>
        <end position="188"/>
    </location>
</feature>
<protein>
    <recommendedName>
        <fullName evidence="1">ATP-dependent DNA helicase</fullName>
        <ecNumber evidence="1">5.6.2.3</ecNumber>
    </recommendedName>
</protein>
<dbReference type="Gene3D" id="2.40.50.140">
    <property type="entry name" value="Nucleic acid-binding proteins"/>
    <property type="match status" value="2"/>
</dbReference>
<evidence type="ECO:0000259" key="4">
    <source>
        <dbReference type="Pfam" id="PF21530"/>
    </source>
</evidence>
<keyword evidence="1" id="KW-0547">Nucleotide-binding</keyword>
<feature type="domain" description="DNA helicase Pif1-like 2B" evidence="4">
    <location>
        <begin position="840"/>
        <end position="885"/>
    </location>
</feature>
<dbReference type="GO" id="GO:0005524">
    <property type="term" value="F:ATP binding"/>
    <property type="evidence" value="ECO:0007669"/>
    <property type="project" value="UniProtKB-KW"/>
</dbReference>
<reference evidence="5" key="1">
    <citation type="submission" date="2020-08" db="EMBL/GenBank/DDBJ databases">
        <title>Plant Genome Project.</title>
        <authorList>
            <person name="Zhang R.-G."/>
        </authorList>
    </citation>
    <scope>NUCLEOTIDE SEQUENCE</scope>
    <source>
        <strain evidence="5">WSP0</strain>
        <tissue evidence="5">Leaf</tissue>
    </source>
</reference>
<dbReference type="Pfam" id="PF14214">
    <property type="entry name" value="Helitron_like_N"/>
    <property type="match status" value="1"/>
</dbReference>
<dbReference type="EC" id="5.6.2.3" evidence="1"/>
<keyword evidence="1" id="KW-0234">DNA repair</keyword>
<dbReference type="Pfam" id="PF21530">
    <property type="entry name" value="Pif1_2B_dom"/>
    <property type="match status" value="1"/>
</dbReference>
<name>A0AAV6LJH1_9ERIC</name>
<dbReference type="EMBL" id="JACTNZ010000001">
    <property type="protein sequence ID" value="KAG5564859.1"/>
    <property type="molecule type" value="Genomic_DNA"/>
</dbReference>
<proteinExistence type="inferred from homology"/>
<keyword evidence="1" id="KW-0347">Helicase</keyword>
<dbReference type="SUPFAM" id="SSF50249">
    <property type="entry name" value="Nucleic acid-binding proteins"/>
    <property type="match status" value="1"/>
</dbReference>
<comment type="caution">
    <text evidence="5">The sequence shown here is derived from an EMBL/GenBank/DDBJ whole genome shotgun (WGS) entry which is preliminary data.</text>
</comment>
<keyword evidence="1" id="KW-0233">DNA recombination</keyword>
<dbReference type="InterPro" id="IPR012340">
    <property type="entry name" value="NA-bd_OB-fold"/>
</dbReference>
<dbReference type="GO" id="GO:0006310">
    <property type="term" value="P:DNA recombination"/>
    <property type="evidence" value="ECO:0007669"/>
    <property type="project" value="UniProtKB-KW"/>
</dbReference>
<gene>
    <name evidence="5" type="ORF">RHGRI_000901</name>
</gene>
<dbReference type="GO" id="GO:0006281">
    <property type="term" value="P:DNA repair"/>
    <property type="evidence" value="ECO:0007669"/>
    <property type="project" value="UniProtKB-KW"/>
</dbReference>
<dbReference type="GO" id="GO:0000723">
    <property type="term" value="P:telomere maintenance"/>
    <property type="evidence" value="ECO:0007669"/>
    <property type="project" value="InterPro"/>
</dbReference>
<comment type="similarity">
    <text evidence="1">Belongs to the helicase family.</text>
</comment>
<keyword evidence="6" id="KW-1185">Reference proteome</keyword>
<evidence type="ECO:0000259" key="3">
    <source>
        <dbReference type="Pfam" id="PF14214"/>
    </source>
</evidence>
<evidence type="ECO:0000259" key="2">
    <source>
        <dbReference type="Pfam" id="PF05970"/>
    </source>
</evidence>
<dbReference type="InterPro" id="IPR010285">
    <property type="entry name" value="DNA_helicase_pif1-like_DEAD"/>
</dbReference>
<dbReference type="InterPro" id="IPR027417">
    <property type="entry name" value="P-loop_NTPase"/>
</dbReference>
<keyword evidence="1" id="KW-0227">DNA damage</keyword>
<evidence type="ECO:0000256" key="1">
    <source>
        <dbReference type="RuleBase" id="RU363044"/>
    </source>
</evidence>
<dbReference type="PANTHER" id="PTHR10492">
    <property type="match status" value="1"/>
</dbReference>
<keyword evidence="1" id="KW-0067">ATP-binding</keyword>
<dbReference type="GO" id="GO:0016787">
    <property type="term" value="F:hydrolase activity"/>
    <property type="evidence" value="ECO:0007669"/>
    <property type="project" value="UniProtKB-KW"/>
</dbReference>
<dbReference type="Proteomes" id="UP000823749">
    <property type="component" value="Chromosome 1"/>
</dbReference>
<dbReference type="InterPro" id="IPR025476">
    <property type="entry name" value="Helitron_helicase-like"/>
</dbReference>
<organism evidence="5 6">
    <name type="scientific">Rhododendron griersonianum</name>
    <dbReference type="NCBI Taxonomy" id="479676"/>
    <lineage>
        <taxon>Eukaryota</taxon>
        <taxon>Viridiplantae</taxon>
        <taxon>Streptophyta</taxon>
        <taxon>Embryophyta</taxon>
        <taxon>Tracheophyta</taxon>
        <taxon>Spermatophyta</taxon>
        <taxon>Magnoliopsida</taxon>
        <taxon>eudicotyledons</taxon>
        <taxon>Gunneridae</taxon>
        <taxon>Pentapetalae</taxon>
        <taxon>asterids</taxon>
        <taxon>Ericales</taxon>
        <taxon>Ericaceae</taxon>
        <taxon>Ericoideae</taxon>
        <taxon>Rhodoreae</taxon>
        <taxon>Rhododendron</taxon>
    </lineage>
</organism>
<keyword evidence="1" id="KW-0378">Hydrolase</keyword>
<dbReference type="SUPFAM" id="SSF52540">
    <property type="entry name" value="P-loop containing nucleoside triphosphate hydrolases"/>
    <property type="match status" value="2"/>
</dbReference>
<dbReference type="GO" id="GO:0043139">
    <property type="term" value="F:5'-3' DNA helicase activity"/>
    <property type="evidence" value="ECO:0007669"/>
    <property type="project" value="UniProtKB-EC"/>
</dbReference>
<comment type="cofactor">
    <cofactor evidence="1">
        <name>Mg(2+)</name>
        <dbReference type="ChEBI" id="CHEBI:18420"/>
    </cofactor>
</comment>
<comment type="catalytic activity">
    <reaction evidence="1">
        <text>ATP + H2O = ADP + phosphate + H(+)</text>
        <dbReference type="Rhea" id="RHEA:13065"/>
        <dbReference type="ChEBI" id="CHEBI:15377"/>
        <dbReference type="ChEBI" id="CHEBI:15378"/>
        <dbReference type="ChEBI" id="CHEBI:30616"/>
        <dbReference type="ChEBI" id="CHEBI:43474"/>
        <dbReference type="ChEBI" id="CHEBI:456216"/>
        <dbReference type="EC" id="5.6.2.3"/>
    </reaction>
</comment>
<dbReference type="Pfam" id="PF05970">
    <property type="entry name" value="PIF1"/>
    <property type="match status" value="1"/>
</dbReference>
<evidence type="ECO:0000313" key="5">
    <source>
        <dbReference type="EMBL" id="KAG5564859.1"/>
    </source>
</evidence>
<dbReference type="InterPro" id="IPR049163">
    <property type="entry name" value="Pif1-like_2B_dom"/>
</dbReference>
<sequence>MVSAREFYAYRLQIRRNTNSILLESARLLQQFTVDMYVKIETSRLDYFRNKQEEIRADLYQGIVDSIGQGESDPSKIGKRIVLPGSFIGGPRDMRKRYLDAMTLVERYGKPDLFLTMTCNPNWQEVKNEMKTHEEAQNRPDLLSRVFKSKLEHLQKEIVKNRLFGPIAAYTFVVEFQKRGLPHVHMLLILKKPFKLNTVAKIDAFISAKIPDKNKYPHLYAMVLKHMMHGPCGELDMTKVCMQRGKCKNNYPRSFCAETTIDADGYPIYRRQATGEQVHIRGHMIDNRWVVPYNPYLLATFDCHINVENIVDNEFLSRTMLTQFFWMNAHDKKAKALKLLYRDFPQHFVWNSPSKSWTERKQQEVVGRIITANPSEGERYYLRLLLTYILAPTSYAYLRTVNGVTFESYREAAISHGLLQDDKSNEKCMEEACTYRMPFSLRQLFSTILVYCAPVNPLELFFKFEDDMVEDYISIQRISKDVARQILLQTLNAKLESMGKNLNHFQLSQLITSDSTKKATPREVEDEMNIPISENDLKSPDLLNDEQLIAYNEILDAVFHKKPKCFFIDGPGGTGKTFLYRALLAAVRSQHQIALATASSGVAASILPNGRTAHSRFKIPINCEGKLSCSISKQSGLATLIKETAVIIWDEASMAKKESIEALDYLLRDLTDNDTLFGGKVVVLGGDFRQVLPVIPRGTRHDCINASIVRSYIWQLLIKFKLTQNMRARIDPAFSTYILRVRNGLERENEAGEIKLPTSLVLQPTSTIPSLDQLIQFVFPSFHIDTSDPLSLTDSAILTPKNQAVDEINETMLSKFPGKEHIYLSFDETTDPTQQGLYIDFLNSITPQGMPCHCLRLKKNSPILLLRNINPSQGLCNGTRLICKEFTSHLITAKIAVGERKGDTVFIPRIPLQPNDIQHYPVPFTRRQFPVQMAPTILPLSNVNLTTSNYAVQVMGNKMQATIFGYNIRILQNTLKIYHTYCITNAAVGQTPEKFRFLENKYQLAINARTPVEEIQIDGLTLRTMRYDFTPITAISQVRLSDPKIDVLFAILEVGPLKRINDSYVVDVRVVDQGIMVVRVPFRRWVHVRYRNPQAVHEGFYCLLPIQGRRVIAAVARYAHPGQLEYKAFSIFVSEYGDLLGLGENLVWAVRDDLVKWLDALVHNSFVRHSTPGLTLATRNTSSFILNPPIPDATALQSWCVVNANKIRELPTTPSQLLLANPAEQSDDTITKIANLPVIVQKVEFLTVKGIARVIDFGQKFYYLACSICNKATNAYGDDNFWCNYCLQKVPSLAE</sequence>
<feature type="domain" description="DNA helicase Pif1-like DEAD-box helicase" evidence="2">
    <location>
        <begin position="543"/>
        <end position="748"/>
    </location>
</feature>
<dbReference type="Gene3D" id="3.40.50.300">
    <property type="entry name" value="P-loop containing nucleotide triphosphate hydrolases"/>
    <property type="match status" value="1"/>
</dbReference>
<dbReference type="PANTHER" id="PTHR10492:SF100">
    <property type="entry name" value="ATP-DEPENDENT DNA HELICASE"/>
    <property type="match status" value="1"/>
</dbReference>
<evidence type="ECO:0000313" key="6">
    <source>
        <dbReference type="Proteomes" id="UP000823749"/>
    </source>
</evidence>
<accession>A0AAV6LJH1</accession>